<feature type="transmembrane region" description="Helical" evidence="1">
    <location>
        <begin position="461"/>
        <end position="480"/>
    </location>
</feature>
<organism evidence="2 3">
    <name type="scientific">Elysia marginata</name>
    <dbReference type="NCBI Taxonomy" id="1093978"/>
    <lineage>
        <taxon>Eukaryota</taxon>
        <taxon>Metazoa</taxon>
        <taxon>Spiralia</taxon>
        <taxon>Lophotrochozoa</taxon>
        <taxon>Mollusca</taxon>
        <taxon>Gastropoda</taxon>
        <taxon>Heterobranchia</taxon>
        <taxon>Euthyneura</taxon>
        <taxon>Panpulmonata</taxon>
        <taxon>Sacoglossa</taxon>
        <taxon>Placobranchoidea</taxon>
        <taxon>Plakobranchidae</taxon>
        <taxon>Elysia</taxon>
    </lineage>
</organism>
<dbReference type="InterPro" id="IPR006201">
    <property type="entry name" value="Neur_channel"/>
</dbReference>
<accession>A0AAV4IL30</accession>
<dbReference type="InterPro" id="IPR038050">
    <property type="entry name" value="Neuro_actylchol_rec"/>
</dbReference>
<proteinExistence type="predicted"/>
<gene>
    <name evidence="2" type="ORF">ElyMa_006634700</name>
</gene>
<dbReference type="GO" id="GO:0005230">
    <property type="term" value="F:extracellular ligand-gated monoatomic ion channel activity"/>
    <property type="evidence" value="ECO:0007669"/>
    <property type="project" value="InterPro"/>
</dbReference>
<dbReference type="Proteomes" id="UP000762676">
    <property type="component" value="Unassembled WGS sequence"/>
</dbReference>
<keyword evidence="1" id="KW-0812">Transmembrane</keyword>
<dbReference type="GO" id="GO:0004888">
    <property type="term" value="F:transmembrane signaling receptor activity"/>
    <property type="evidence" value="ECO:0007669"/>
    <property type="project" value="InterPro"/>
</dbReference>
<keyword evidence="1" id="KW-1133">Transmembrane helix</keyword>
<dbReference type="Gene3D" id="1.20.58.390">
    <property type="entry name" value="Neurotransmitter-gated ion-channel transmembrane domain"/>
    <property type="match status" value="1"/>
</dbReference>
<feature type="transmembrane region" description="Helical" evidence="1">
    <location>
        <begin position="359"/>
        <end position="381"/>
    </location>
</feature>
<keyword evidence="1" id="KW-0472">Membrane</keyword>
<keyword evidence="2" id="KW-0675">Receptor</keyword>
<keyword evidence="3" id="KW-1185">Reference proteome</keyword>
<dbReference type="AlphaFoldDB" id="A0AAV4IL30"/>
<reference evidence="2 3" key="1">
    <citation type="journal article" date="2021" name="Elife">
        <title>Chloroplast acquisition without the gene transfer in kleptoplastic sea slugs, Plakobranchus ocellatus.</title>
        <authorList>
            <person name="Maeda T."/>
            <person name="Takahashi S."/>
            <person name="Yoshida T."/>
            <person name="Shimamura S."/>
            <person name="Takaki Y."/>
            <person name="Nagai Y."/>
            <person name="Toyoda A."/>
            <person name="Suzuki Y."/>
            <person name="Arimoto A."/>
            <person name="Ishii H."/>
            <person name="Satoh N."/>
            <person name="Nishiyama T."/>
            <person name="Hasebe M."/>
            <person name="Maruyama T."/>
            <person name="Minagawa J."/>
            <person name="Obokata J."/>
            <person name="Shigenobu S."/>
        </authorList>
    </citation>
    <scope>NUCLEOTIDE SEQUENCE [LARGE SCALE GENOMIC DNA]</scope>
</reference>
<feature type="transmembrane region" description="Helical" evidence="1">
    <location>
        <begin position="393"/>
        <end position="416"/>
    </location>
</feature>
<protein>
    <submittedName>
        <fullName evidence="2">Gamma aminobutyric acid receptor subunit</fullName>
    </submittedName>
</protein>
<evidence type="ECO:0000256" key="1">
    <source>
        <dbReference type="SAM" id="Phobius"/>
    </source>
</evidence>
<dbReference type="Gene3D" id="2.70.170.10">
    <property type="entry name" value="Neurotransmitter-gated ion-channel ligand-binding domain"/>
    <property type="match status" value="1"/>
</dbReference>
<sequence>MLGLSKPGSGVRRVVNIVRGNSFTVRRRHRKGPVGMKNAKLGARKGHFPARKTPKAVKAAASEDTLSGVAQKTTVAKGKAKAGGGGELTELLALSRTMTDMFSKSLDAMLVLSRDAQNTAKAMRSLAETQSGKSMKGGNQQGLPGTFYDKLGFMGGNTGGPLTRDHLESKADQLVEIKVVFIRIHEIDTINQVFDAELYIQARWRERRFMGYSEAALADIEFYQCTDPELKILNVVGELDMEKISMCLRYEPDSFSPVLVYMWHVKGMFRERMELEHFPFDVQELSVVVSTEHPTGVVELAGDFKRASSVNVGALESCQDWTNYLHVEITRDVTTRETAGVDKHSVLVVSARVKRNLGFYFWNVTLLVFMIEAMTLVFLAVDPVGSTRLSLSVTLFFTAVAYKLVVKNCLPVISYLTYLDVYIGFVMAYLFVWAAVNALLSHLARYRERQRVLEYDEIAQSCLIGFLLLFHILFLIYIFFTVSRNNRIHHLSCIEKPSLCYRQKQSYSLSFMFINLRQLFMGGNSRTYSLSVMIIH</sequence>
<dbReference type="PANTHER" id="PTHR18945">
    <property type="entry name" value="NEUROTRANSMITTER GATED ION CHANNEL"/>
    <property type="match status" value="1"/>
</dbReference>
<name>A0AAV4IL30_9GAST</name>
<evidence type="ECO:0000313" key="3">
    <source>
        <dbReference type="Proteomes" id="UP000762676"/>
    </source>
</evidence>
<feature type="transmembrane region" description="Helical" evidence="1">
    <location>
        <begin position="422"/>
        <end position="440"/>
    </location>
</feature>
<dbReference type="EMBL" id="BMAT01013309">
    <property type="protein sequence ID" value="GFS09937.1"/>
    <property type="molecule type" value="Genomic_DNA"/>
</dbReference>
<comment type="caution">
    <text evidence="2">The sequence shown here is derived from an EMBL/GenBank/DDBJ whole genome shotgun (WGS) entry which is preliminary data.</text>
</comment>
<evidence type="ECO:0000313" key="2">
    <source>
        <dbReference type="EMBL" id="GFS09937.1"/>
    </source>
</evidence>
<dbReference type="InterPro" id="IPR036734">
    <property type="entry name" value="Neur_chan_lig-bd_sf"/>
</dbReference>
<dbReference type="GO" id="GO:0016020">
    <property type="term" value="C:membrane"/>
    <property type="evidence" value="ECO:0007669"/>
    <property type="project" value="InterPro"/>
</dbReference>